<evidence type="ECO:0000313" key="1">
    <source>
        <dbReference type="EMBL" id="CAG8798627.1"/>
    </source>
</evidence>
<gene>
    <name evidence="1" type="ORF">RPERSI_LOCUS20556</name>
</gene>
<accession>A0ACA9RLQ2</accession>
<feature type="non-terminal residue" evidence="1">
    <location>
        <position position="1"/>
    </location>
</feature>
<protein>
    <submittedName>
        <fullName evidence="1">16201_t:CDS:1</fullName>
    </submittedName>
</protein>
<comment type="caution">
    <text evidence="1">The sequence shown here is derived from an EMBL/GenBank/DDBJ whole genome shotgun (WGS) entry which is preliminary data.</text>
</comment>
<dbReference type="EMBL" id="CAJVQC010058377">
    <property type="protein sequence ID" value="CAG8798627.1"/>
    <property type="molecule type" value="Genomic_DNA"/>
</dbReference>
<reference evidence="1" key="1">
    <citation type="submission" date="2021-06" db="EMBL/GenBank/DDBJ databases">
        <authorList>
            <person name="Kallberg Y."/>
            <person name="Tangrot J."/>
            <person name="Rosling A."/>
        </authorList>
    </citation>
    <scope>NUCLEOTIDE SEQUENCE</scope>
    <source>
        <strain evidence="1">MA461A</strain>
    </source>
</reference>
<name>A0ACA9RLQ2_9GLOM</name>
<organism evidence="1 2">
    <name type="scientific">Racocetra persica</name>
    <dbReference type="NCBI Taxonomy" id="160502"/>
    <lineage>
        <taxon>Eukaryota</taxon>
        <taxon>Fungi</taxon>
        <taxon>Fungi incertae sedis</taxon>
        <taxon>Mucoromycota</taxon>
        <taxon>Glomeromycotina</taxon>
        <taxon>Glomeromycetes</taxon>
        <taxon>Diversisporales</taxon>
        <taxon>Gigasporaceae</taxon>
        <taxon>Racocetra</taxon>
    </lineage>
</organism>
<evidence type="ECO:0000313" key="2">
    <source>
        <dbReference type="Proteomes" id="UP000789920"/>
    </source>
</evidence>
<proteinExistence type="predicted"/>
<sequence length="52" mass="5799">VQTMEAQTINNLLNQLPIEGDISPQPIKPIAEELNVQKDPNEDLTTDQQNIS</sequence>
<dbReference type="Proteomes" id="UP000789920">
    <property type="component" value="Unassembled WGS sequence"/>
</dbReference>
<keyword evidence="2" id="KW-1185">Reference proteome</keyword>